<dbReference type="Proteomes" id="UP000323876">
    <property type="component" value="Unassembled WGS sequence"/>
</dbReference>
<dbReference type="EMBL" id="VXLC01000015">
    <property type="protein sequence ID" value="KAA8885734.1"/>
    <property type="molecule type" value="Genomic_DNA"/>
</dbReference>
<dbReference type="AlphaFoldDB" id="A0A5N0EC19"/>
<evidence type="ECO:0000313" key="2">
    <source>
        <dbReference type="Proteomes" id="UP000323876"/>
    </source>
</evidence>
<dbReference type="OrthoDB" id="5185388at2"/>
<comment type="caution">
    <text evidence="1">The sequence shown here is derived from an EMBL/GenBank/DDBJ whole genome shotgun (WGS) entry which is preliminary data.</text>
</comment>
<sequence length="165" mass="18033">MTASESIGWQGNTIARCGVVERLNQVGSLVALERVAYAAGATNWYTAHNREDLEKIAHDLRPGSLVSFYFDSRIARAPYTGRVRNELIDFIERDGDALIGWLEPDGVHISMAVVFGAVDIDEEVLDAESDDEVYYGASPARDNDGTDAITVTLPDADGVIRSHAY</sequence>
<dbReference type="RefSeq" id="WP_150405292.1">
    <property type="nucleotide sequence ID" value="NZ_VXLC01000015.1"/>
</dbReference>
<evidence type="ECO:0000313" key="1">
    <source>
        <dbReference type="EMBL" id="KAA8885734.1"/>
    </source>
</evidence>
<keyword evidence="2" id="KW-1185">Reference proteome</keyword>
<protein>
    <submittedName>
        <fullName evidence="1">Uncharacterized protein</fullName>
    </submittedName>
</protein>
<name>A0A5N0EC19_9NOCA</name>
<proteinExistence type="predicted"/>
<accession>A0A5N0EC19</accession>
<gene>
    <name evidence="1" type="ORF">F3087_29340</name>
</gene>
<organism evidence="1 2">
    <name type="scientific">Nocardia colli</name>
    <dbReference type="NCBI Taxonomy" id="2545717"/>
    <lineage>
        <taxon>Bacteria</taxon>
        <taxon>Bacillati</taxon>
        <taxon>Actinomycetota</taxon>
        <taxon>Actinomycetes</taxon>
        <taxon>Mycobacteriales</taxon>
        <taxon>Nocardiaceae</taxon>
        <taxon>Nocardia</taxon>
    </lineage>
</organism>
<reference evidence="1 2" key="1">
    <citation type="submission" date="2019-09" db="EMBL/GenBank/DDBJ databases">
        <authorList>
            <person name="Wang X."/>
        </authorList>
    </citation>
    <scope>NUCLEOTIDE SEQUENCE [LARGE SCALE GENOMIC DNA]</scope>
    <source>
        <strain evidence="1 2">CICC 11023</strain>
    </source>
</reference>